<dbReference type="EMBL" id="JACHDB010000003">
    <property type="protein sequence ID" value="MBB5436309.1"/>
    <property type="molecule type" value="Genomic_DNA"/>
</dbReference>
<name>A0A7W8QTM9_9ACTN</name>
<keyword evidence="3" id="KW-1185">Reference proteome</keyword>
<accession>A0A7W8QTM9</accession>
<sequence length="294" mass="32484">MGILIILLAGIWLIKSGPADLAHAIRGTTSPRHTERMAKLAAAEKRAEARAKKHGYERPRRGAFRNYLNNVWEDAWERMSQRRPERMARANARREKRAAKRAAAWRALQERAGQRWDARAAERGRDRPGGEEKPAPAPEAVPQAPDQPRLRLVPDPDETPQDKTGPGEGPGETTEKKAEEPRPQGGADTEEDDMADTTTPDEAVGLQGALDYTAAGSKSAATEKGKVEAAVALMTDGKVGEACTAYGPRVMEKYGELEALFDEWNKHLDQMTRVRESYEATPDAGEKEWLLNGR</sequence>
<dbReference type="Proteomes" id="UP000572635">
    <property type="component" value="Unassembled WGS sequence"/>
</dbReference>
<feature type="compositionally biased region" description="Basic and acidic residues" evidence="1">
    <location>
        <begin position="108"/>
        <end position="134"/>
    </location>
</feature>
<evidence type="ECO:0000313" key="2">
    <source>
        <dbReference type="EMBL" id="MBB5436309.1"/>
    </source>
</evidence>
<organism evidence="2 3">
    <name type="scientific">Nocardiopsis composta</name>
    <dbReference type="NCBI Taxonomy" id="157465"/>
    <lineage>
        <taxon>Bacteria</taxon>
        <taxon>Bacillati</taxon>
        <taxon>Actinomycetota</taxon>
        <taxon>Actinomycetes</taxon>
        <taxon>Streptosporangiales</taxon>
        <taxon>Nocardiopsidaceae</taxon>
        <taxon>Nocardiopsis</taxon>
    </lineage>
</organism>
<comment type="caution">
    <text evidence="2">The sequence shown here is derived from an EMBL/GenBank/DDBJ whole genome shotgun (WGS) entry which is preliminary data.</text>
</comment>
<feature type="compositionally biased region" description="Basic and acidic residues" evidence="1">
    <location>
        <begin position="79"/>
        <end position="88"/>
    </location>
</feature>
<protein>
    <submittedName>
        <fullName evidence="2">Uncharacterized protein</fullName>
    </submittedName>
</protein>
<feature type="compositionally biased region" description="Basic and acidic residues" evidence="1">
    <location>
        <begin position="173"/>
        <end position="182"/>
    </location>
</feature>
<evidence type="ECO:0000256" key="1">
    <source>
        <dbReference type="SAM" id="MobiDB-lite"/>
    </source>
</evidence>
<feature type="region of interest" description="Disordered" evidence="1">
    <location>
        <begin position="79"/>
        <end position="208"/>
    </location>
</feature>
<gene>
    <name evidence="2" type="ORF">HDA36_006473</name>
</gene>
<evidence type="ECO:0000313" key="3">
    <source>
        <dbReference type="Proteomes" id="UP000572635"/>
    </source>
</evidence>
<dbReference type="AlphaFoldDB" id="A0A7W8QTM9"/>
<dbReference type="RefSeq" id="WP_184399952.1">
    <property type="nucleotide sequence ID" value="NZ_JACHDB010000003.1"/>
</dbReference>
<feature type="compositionally biased region" description="Low complexity" evidence="1">
    <location>
        <begin position="138"/>
        <end position="147"/>
    </location>
</feature>
<proteinExistence type="predicted"/>
<reference evidence="2 3" key="1">
    <citation type="submission" date="2020-08" db="EMBL/GenBank/DDBJ databases">
        <title>Sequencing the genomes of 1000 actinobacteria strains.</title>
        <authorList>
            <person name="Klenk H.-P."/>
        </authorList>
    </citation>
    <scope>NUCLEOTIDE SEQUENCE [LARGE SCALE GENOMIC DNA]</scope>
    <source>
        <strain evidence="2 3">DSM 44551</strain>
    </source>
</reference>